<dbReference type="PANTHER" id="PTHR42718:SF46">
    <property type="entry name" value="BLR6921 PROTEIN"/>
    <property type="match status" value="1"/>
</dbReference>
<name>A0AA45LAU3_9PSEU</name>
<dbReference type="SUPFAM" id="SSF103473">
    <property type="entry name" value="MFS general substrate transporter"/>
    <property type="match status" value="1"/>
</dbReference>
<keyword evidence="3" id="KW-1003">Cell membrane</keyword>
<gene>
    <name evidence="9" type="ORF">KCV87_07585</name>
</gene>
<evidence type="ECO:0000256" key="3">
    <source>
        <dbReference type="ARBA" id="ARBA00022475"/>
    </source>
</evidence>
<accession>A0AA45LAU3</accession>
<dbReference type="InterPro" id="IPR036259">
    <property type="entry name" value="MFS_trans_sf"/>
</dbReference>
<dbReference type="PROSITE" id="PS50850">
    <property type="entry name" value="MFS"/>
    <property type="match status" value="1"/>
</dbReference>
<dbReference type="Pfam" id="PF07690">
    <property type="entry name" value="MFS_1"/>
    <property type="match status" value="1"/>
</dbReference>
<comment type="subcellular location">
    <subcellularLocation>
        <location evidence="1">Cell membrane</location>
        <topology evidence="1">Multi-pass membrane protein</topology>
    </subcellularLocation>
</comment>
<dbReference type="GO" id="GO:0005886">
    <property type="term" value="C:plasma membrane"/>
    <property type="evidence" value="ECO:0007669"/>
    <property type="project" value="UniProtKB-SubCell"/>
</dbReference>
<keyword evidence="5 7" id="KW-1133">Transmembrane helix</keyword>
<dbReference type="EMBL" id="CP073249">
    <property type="protein sequence ID" value="QUF05923.1"/>
    <property type="molecule type" value="Genomic_DNA"/>
</dbReference>
<feature type="transmembrane region" description="Helical" evidence="7">
    <location>
        <begin position="52"/>
        <end position="77"/>
    </location>
</feature>
<evidence type="ECO:0000256" key="4">
    <source>
        <dbReference type="ARBA" id="ARBA00022692"/>
    </source>
</evidence>
<dbReference type="Gene3D" id="1.20.1720.10">
    <property type="entry name" value="Multidrug resistance protein D"/>
    <property type="match status" value="1"/>
</dbReference>
<proteinExistence type="predicted"/>
<protein>
    <submittedName>
        <fullName evidence="9">MFS transporter</fullName>
    </submittedName>
</protein>
<feature type="domain" description="Major facilitator superfamily (MFS) profile" evidence="8">
    <location>
        <begin position="1"/>
        <end position="78"/>
    </location>
</feature>
<evidence type="ECO:0000256" key="7">
    <source>
        <dbReference type="SAM" id="Phobius"/>
    </source>
</evidence>
<keyword evidence="2" id="KW-0813">Transport</keyword>
<dbReference type="PANTHER" id="PTHR42718">
    <property type="entry name" value="MAJOR FACILITATOR SUPERFAMILY MULTIDRUG TRANSPORTER MFSC"/>
    <property type="match status" value="1"/>
</dbReference>
<sequence length="78" mass="7861">MAPAALAIVTVTFPSGRERTVAFAVFGGISGAGAAIGLLLGGVLTEYLSWRWCLLVNVPFVVAEGVAGGLLLGAFVVV</sequence>
<evidence type="ECO:0000256" key="5">
    <source>
        <dbReference type="ARBA" id="ARBA00022989"/>
    </source>
</evidence>
<feature type="transmembrane region" description="Helical" evidence="7">
    <location>
        <begin position="20"/>
        <end position="40"/>
    </location>
</feature>
<evidence type="ECO:0000313" key="9">
    <source>
        <dbReference type="EMBL" id="QUF05923.1"/>
    </source>
</evidence>
<evidence type="ECO:0000256" key="1">
    <source>
        <dbReference type="ARBA" id="ARBA00004651"/>
    </source>
</evidence>
<evidence type="ECO:0000256" key="6">
    <source>
        <dbReference type="ARBA" id="ARBA00023136"/>
    </source>
</evidence>
<organism evidence="9 10">
    <name type="scientific">Actinosynnema pretiosum subsp. pretiosum</name>
    <dbReference type="NCBI Taxonomy" id="103721"/>
    <lineage>
        <taxon>Bacteria</taxon>
        <taxon>Bacillati</taxon>
        <taxon>Actinomycetota</taxon>
        <taxon>Actinomycetes</taxon>
        <taxon>Pseudonocardiales</taxon>
        <taxon>Pseudonocardiaceae</taxon>
        <taxon>Actinosynnema</taxon>
    </lineage>
</organism>
<dbReference type="InterPro" id="IPR020846">
    <property type="entry name" value="MFS_dom"/>
</dbReference>
<dbReference type="AlphaFoldDB" id="A0AA45LAU3"/>
<dbReference type="GO" id="GO:0022857">
    <property type="term" value="F:transmembrane transporter activity"/>
    <property type="evidence" value="ECO:0007669"/>
    <property type="project" value="InterPro"/>
</dbReference>
<evidence type="ECO:0000256" key="2">
    <source>
        <dbReference type="ARBA" id="ARBA00022448"/>
    </source>
</evidence>
<dbReference type="Proteomes" id="UP000677152">
    <property type="component" value="Chromosome"/>
</dbReference>
<evidence type="ECO:0000313" key="10">
    <source>
        <dbReference type="Proteomes" id="UP000677152"/>
    </source>
</evidence>
<dbReference type="InterPro" id="IPR011701">
    <property type="entry name" value="MFS"/>
</dbReference>
<evidence type="ECO:0000259" key="8">
    <source>
        <dbReference type="PROSITE" id="PS50850"/>
    </source>
</evidence>
<reference evidence="9" key="1">
    <citation type="submission" date="2021-04" db="EMBL/GenBank/DDBJ databases">
        <title>Genomic sequence of Actinosynnema pretiosum subsp. pretiosum ATCC 31280 (C-14919).</title>
        <authorList>
            <person name="Bai L."/>
            <person name="Wang X."/>
            <person name="Xiao Y."/>
        </authorList>
    </citation>
    <scope>NUCLEOTIDE SEQUENCE</scope>
    <source>
        <strain evidence="9">ATCC 31280</strain>
    </source>
</reference>
<keyword evidence="4 7" id="KW-0812">Transmembrane</keyword>
<keyword evidence="6 7" id="KW-0472">Membrane</keyword>